<evidence type="ECO:0000313" key="2">
    <source>
        <dbReference type="Proteomes" id="UP001239111"/>
    </source>
</evidence>
<accession>A0ACC2PKT7</accession>
<reference evidence="1" key="1">
    <citation type="submission" date="2023-04" db="EMBL/GenBank/DDBJ databases">
        <title>A chromosome-level genome assembly of the parasitoid wasp Eretmocerus hayati.</title>
        <authorList>
            <person name="Zhong Y."/>
            <person name="Liu S."/>
            <person name="Liu Y."/>
        </authorList>
    </citation>
    <scope>NUCLEOTIDE SEQUENCE</scope>
    <source>
        <strain evidence="1">ZJU_SS_LIU_2023</strain>
    </source>
</reference>
<evidence type="ECO:0000313" key="1">
    <source>
        <dbReference type="EMBL" id="KAJ8683879.1"/>
    </source>
</evidence>
<proteinExistence type="predicted"/>
<protein>
    <submittedName>
        <fullName evidence="1">Uncharacterized protein</fullName>
    </submittedName>
</protein>
<gene>
    <name evidence="1" type="ORF">QAD02_019671</name>
</gene>
<dbReference type="Proteomes" id="UP001239111">
    <property type="component" value="Chromosome 1"/>
</dbReference>
<name>A0ACC2PKT7_9HYME</name>
<sequence length="672" mass="76645">MLKNFKITFIAIFYVFMVVSSAANDNGEGILLHASEQALRDEQPAPDDEHEDALARYFNEALLIDEYEDDDPLEIFFEEAIANRLESEARRRRFLRGRITRRFSRDHSDAFQMDPEAFRKLYRYHPNIQVLITLRFLAESGFQKGVGQDYNHPVSKSRVSYIVNRVITAILTLKDDWIVFPNNRESRLRTQAQFLTLIRIPGILAAIDGFLIRLRRPRDFPEAYWSYREGSSVNVQLACIATGYIVDIRVVPGSNNDQNNWLYSELRDVMLGDSGYGSSIVLLTPVENAAENSPEAFRSRQLFYSAEIVAKIVTASAILHNFRKAHGMPDFEPPRLRDDEDDNDFELVMDEALQAGLAERQFIIDLMYSQDCELSWWHTLLQMCHSDQKISLVQKMCIAQYMLDNPDYAANVKDARHSKALETLVNSKEGPTRTQTQIKRARVQTTIPHCPSIHDIIPSHCKNRIHLGSFLYRPGAKLQQTLLKLLKPRVKKILTNINGTTGGRKRGALQVLDPNQVGDEMKKLARMHNYSFEVKNNPVATKVPPPSDKSRTGLAEALGEKIDSSMNEVLEEIDSKVADLKEYMRNKLLSVIDEEIGECIKHSHEMFKRDLSQIHVALEKLVANTVQAVDNSIENTASIQRPEVQNMMKTAASKAVNDWYGSPPKMDDLPQH</sequence>
<dbReference type="EMBL" id="CM056741">
    <property type="protein sequence ID" value="KAJ8683879.1"/>
    <property type="molecule type" value="Genomic_DNA"/>
</dbReference>
<comment type="caution">
    <text evidence="1">The sequence shown here is derived from an EMBL/GenBank/DDBJ whole genome shotgun (WGS) entry which is preliminary data.</text>
</comment>
<keyword evidence="2" id="KW-1185">Reference proteome</keyword>
<organism evidence="1 2">
    <name type="scientific">Eretmocerus hayati</name>
    <dbReference type="NCBI Taxonomy" id="131215"/>
    <lineage>
        <taxon>Eukaryota</taxon>
        <taxon>Metazoa</taxon>
        <taxon>Ecdysozoa</taxon>
        <taxon>Arthropoda</taxon>
        <taxon>Hexapoda</taxon>
        <taxon>Insecta</taxon>
        <taxon>Pterygota</taxon>
        <taxon>Neoptera</taxon>
        <taxon>Endopterygota</taxon>
        <taxon>Hymenoptera</taxon>
        <taxon>Apocrita</taxon>
        <taxon>Proctotrupomorpha</taxon>
        <taxon>Chalcidoidea</taxon>
        <taxon>Aphelinidae</taxon>
        <taxon>Aphelininae</taxon>
        <taxon>Eretmocerus</taxon>
    </lineage>
</organism>